<keyword evidence="5" id="KW-0804">Transcription</keyword>
<evidence type="ECO:0000259" key="8">
    <source>
        <dbReference type="Pfam" id="PF04545"/>
    </source>
</evidence>
<dbReference type="InterPro" id="IPR036388">
    <property type="entry name" value="WH-like_DNA-bd_sf"/>
</dbReference>
<dbReference type="KEGG" id="cvr:CHLNCDRAFT_141989"/>
<dbReference type="InParanoid" id="E1Z7H2"/>
<feature type="region of interest" description="Disordered" evidence="6">
    <location>
        <begin position="439"/>
        <end position="478"/>
    </location>
</feature>
<dbReference type="EMBL" id="GL433838">
    <property type="protein sequence ID" value="EFN57919.1"/>
    <property type="molecule type" value="Genomic_DNA"/>
</dbReference>
<dbReference type="GO" id="GO:0016987">
    <property type="term" value="F:sigma factor activity"/>
    <property type="evidence" value="ECO:0007669"/>
    <property type="project" value="UniProtKB-KW"/>
</dbReference>
<organism evidence="10">
    <name type="scientific">Chlorella variabilis</name>
    <name type="common">Green alga</name>
    <dbReference type="NCBI Taxonomy" id="554065"/>
    <lineage>
        <taxon>Eukaryota</taxon>
        <taxon>Viridiplantae</taxon>
        <taxon>Chlorophyta</taxon>
        <taxon>core chlorophytes</taxon>
        <taxon>Trebouxiophyceae</taxon>
        <taxon>Chlorellales</taxon>
        <taxon>Chlorellaceae</taxon>
        <taxon>Chlorella clade</taxon>
        <taxon>Chlorella</taxon>
    </lineage>
</organism>
<dbReference type="Pfam" id="PF04542">
    <property type="entry name" value="Sigma70_r2"/>
    <property type="match status" value="1"/>
</dbReference>
<gene>
    <name evidence="9" type="ORF">CHLNCDRAFT_141989</name>
</gene>
<dbReference type="InterPro" id="IPR013324">
    <property type="entry name" value="RNA_pol_sigma_r3/r4-like"/>
</dbReference>
<dbReference type="Proteomes" id="UP000008141">
    <property type="component" value="Unassembled WGS sequence"/>
</dbReference>
<dbReference type="RefSeq" id="XP_005850021.1">
    <property type="nucleotide sequence ID" value="XM_005849959.1"/>
</dbReference>
<reference evidence="9 10" key="1">
    <citation type="journal article" date="2010" name="Plant Cell">
        <title>The Chlorella variabilis NC64A genome reveals adaptation to photosymbiosis, coevolution with viruses, and cryptic sex.</title>
        <authorList>
            <person name="Blanc G."/>
            <person name="Duncan G."/>
            <person name="Agarkova I."/>
            <person name="Borodovsky M."/>
            <person name="Gurnon J."/>
            <person name="Kuo A."/>
            <person name="Lindquist E."/>
            <person name="Lucas S."/>
            <person name="Pangilinan J."/>
            <person name="Polle J."/>
            <person name="Salamov A."/>
            <person name="Terry A."/>
            <person name="Yamada T."/>
            <person name="Dunigan D.D."/>
            <person name="Grigoriev I.V."/>
            <person name="Claverie J.M."/>
            <person name="Van Etten J.L."/>
        </authorList>
    </citation>
    <scope>NUCLEOTIDE SEQUENCE [LARGE SCALE GENOMIC DNA]</scope>
    <source>
        <strain evidence="9 10">NC64A</strain>
    </source>
</reference>
<keyword evidence="10" id="KW-1185">Reference proteome</keyword>
<evidence type="ECO:0000313" key="10">
    <source>
        <dbReference type="Proteomes" id="UP000008141"/>
    </source>
</evidence>
<protein>
    <recommendedName>
        <fullName evidence="11">RNA polymerase sigma-70 region 2 domain-containing protein</fullName>
    </recommendedName>
</protein>
<proteinExistence type="inferred from homology"/>
<dbReference type="Gene3D" id="1.10.10.10">
    <property type="entry name" value="Winged helix-like DNA-binding domain superfamily/Winged helix DNA-binding domain"/>
    <property type="match status" value="3"/>
</dbReference>
<dbReference type="InterPro" id="IPR014284">
    <property type="entry name" value="RNA_pol_sigma-70_dom"/>
</dbReference>
<evidence type="ECO:0000256" key="3">
    <source>
        <dbReference type="ARBA" id="ARBA00023082"/>
    </source>
</evidence>
<dbReference type="InterPro" id="IPR007627">
    <property type="entry name" value="RNA_pol_sigma70_r2"/>
</dbReference>
<evidence type="ECO:0000259" key="7">
    <source>
        <dbReference type="Pfam" id="PF04542"/>
    </source>
</evidence>
<dbReference type="Gene3D" id="1.20.120.1810">
    <property type="match status" value="1"/>
</dbReference>
<feature type="compositionally biased region" description="Polar residues" evidence="6">
    <location>
        <begin position="20"/>
        <end position="33"/>
    </location>
</feature>
<dbReference type="GO" id="GO:0003677">
    <property type="term" value="F:DNA binding"/>
    <property type="evidence" value="ECO:0007669"/>
    <property type="project" value="UniProtKB-KW"/>
</dbReference>
<name>E1Z7H2_CHLVA</name>
<dbReference type="NCBIfam" id="TIGR02937">
    <property type="entry name" value="sigma70-ECF"/>
    <property type="match status" value="1"/>
</dbReference>
<dbReference type="PANTHER" id="PTHR30603">
    <property type="entry name" value="RNA POLYMERASE SIGMA FACTOR RPO"/>
    <property type="match status" value="1"/>
</dbReference>
<dbReference type="SUPFAM" id="SSF88659">
    <property type="entry name" value="Sigma3 and sigma4 domains of RNA polymerase sigma factors"/>
    <property type="match status" value="3"/>
</dbReference>
<dbReference type="SUPFAM" id="SSF88946">
    <property type="entry name" value="Sigma2 domain of RNA polymerase sigma factors"/>
    <property type="match status" value="1"/>
</dbReference>
<keyword evidence="2" id="KW-0805">Transcription regulation</keyword>
<keyword evidence="4" id="KW-0238">DNA-binding</keyword>
<evidence type="ECO:0000256" key="4">
    <source>
        <dbReference type="ARBA" id="ARBA00023125"/>
    </source>
</evidence>
<evidence type="ECO:0000256" key="2">
    <source>
        <dbReference type="ARBA" id="ARBA00023015"/>
    </source>
</evidence>
<keyword evidence="3" id="KW-0731">Sigma factor</keyword>
<feature type="compositionally biased region" description="Low complexity" evidence="6">
    <location>
        <begin position="34"/>
        <end position="47"/>
    </location>
</feature>
<evidence type="ECO:0000313" key="9">
    <source>
        <dbReference type="EMBL" id="EFN57919.1"/>
    </source>
</evidence>
<accession>E1Z7H2</accession>
<sequence>MAAVLQQRRRQRGLVPRAAVSQSEPTTLAASDGQQQQAQQPPRRQQQRRLTAAEEAQLAELAVGGDHRAAAMLAHANRPLVTWLAAKFAGRGLAKEDLVAEGMLALERAAGSFHPDREARFGTFAAAAISNALSRAIRRQSRVIRIPETHYRDMAVVRQAMAELSAELGRPPRCEEIAQSCVLTVKHTLHLLRAMGTQQQQGGGSEAAEEYDVVDDSLEEEECSFAQEERQGMLRQELSSRLAQLDSKQALIVSLRHGLHDGRAWSCKEIGERLDCTAAWVAAQYKMAAHKLQRQASGAEDAAPAQLGASQALTAAIARLSLEEQLVLALRWGWLDGKLSTYAEIGRRMNASTTWASSQCKKAERKLQTLLPAAAPFSPKALERVSLSPRQSQAYQQQLLASYGAGKQDSDSAADLHDSLLSIAQQAQQVPSARALVAEPATGPGRNGSAAAVQQPAPAGKAAAAPRRRSRASAGSAKAKLERQWLAEQAGEAGAAAQYATAGAGLRSL</sequence>
<dbReference type="InterPro" id="IPR007630">
    <property type="entry name" value="RNA_pol_sigma70_r4"/>
</dbReference>
<evidence type="ECO:0000256" key="6">
    <source>
        <dbReference type="SAM" id="MobiDB-lite"/>
    </source>
</evidence>
<comment type="similarity">
    <text evidence="1">Belongs to the sigma-70 factor family.</text>
</comment>
<dbReference type="OrthoDB" id="10594460at2759"/>
<dbReference type="GeneID" id="17357597"/>
<feature type="domain" description="RNA polymerase sigma-70 region 4" evidence="8">
    <location>
        <begin position="316"/>
        <end position="368"/>
    </location>
</feature>
<dbReference type="Pfam" id="PF04545">
    <property type="entry name" value="Sigma70_r4"/>
    <property type="match status" value="1"/>
</dbReference>
<evidence type="ECO:0000256" key="5">
    <source>
        <dbReference type="ARBA" id="ARBA00023163"/>
    </source>
</evidence>
<feature type="domain" description="RNA polymerase sigma-70 region 2" evidence="7">
    <location>
        <begin position="74"/>
        <end position="142"/>
    </location>
</feature>
<dbReference type="InterPro" id="IPR013325">
    <property type="entry name" value="RNA_pol_sigma_r2"/>
</dbReference>
<feature type="region of interest" description="Disordered" evidence="6">
    <location>
        <begin position="1"/>
        <end position="47"/>
    </location>
</feature>
<dbReference type="PANTHER" id="PTHR30603:SF47">
    <property type="entry name" value="RNA POLYMERASE SIGMA FACTOR SIGD, CHLOROPLASTIC"/>
    <property type="match status" value="1"/>
</dbReference>
<feature type="compositionally biased region" description="Low complexity" evidence="6">
    <location>
        <begin position="448"/>
        <end position="465"/>
    </location>
</feature>
<dbReference type="GO" id="GO:0006352">
    <property type="term" value="P:DNA-templated transcription initiation"/>
    <property type="evidence" value="ECO:0007669"/>
    <property type="project" value="InterPro"/>
</dbReference>
<evidence type="ECO:0008006" key="11">
    <source>
        <dbReference type="Google" id="ProtNLM"/>
    </source>
</evidence>
<dbReference type="InterPro" id="IPR050239">
    <property type="entry name" value="Sigma-70_RNA_pol_init_factors"/>
</dbReference>
<dbReference type="AlphaFoldDB" id="E1Z7H2"/>
<evidence type="ECO:0000256" key="1">
    <source>
        <dbReference type="ARBA" id="ARBA00007788"/>
    </source>
</evidence>